<keyword evidence="8 11" id="KW-0234">DNA repair</keyword>
<evidence type="ECO:0000256" key="3">
    <source>
        <dbReference type="ARBA" id="ARBA00022598"/>
    </source>
</evidence>
<dbReference type="FunFam" id="2.40.50.140:FF:000220">
    <property type="entry name" value="DNA ligase"/>
    <property type="match status" value="1"/>
</dbReference>
<dbReference type="InterPro" id="IPR016059">
    <property type="entry name" value="DNA_ligase_ATP-dep_CS"/>
</dbReference>
<evidence type="ECO:0000256" key="5">
    <source>
        <dbReference type="ARBA" id="ARBA00022741"/>
    </source>
</evidence>
<dbReference type="Gene3D" id="3.60.15.10">
    <property type="entry name" value="Ribonuclease Z/Hydroxyacylglutathione hydrolase-like"/>
    <property type="match status" value="1"/>
</dbReference>
<comment type="catalytic activity">
    <reaction evidence="10 11">
        <text>ATP + (deoxyribonucleotide)n-3'-hydroxyl + 5'-phospho-(deoxyribonucleotide)m = (deoxyribonucleotide)n+m + AMP + diphosphate.</text>
        <dbReference type="EC" id="6.5.1.1"/>
    </reaction>
</comment>
<dbReference type="OMA" id="IAEMFHS"/>
<evidence type="ECO:0000256" key="9">
    <source>
        <dbReference type="ARBA" id="ARBA00023242"/>
    </source>
</evidence>
<comment type="similarity">
    <text evidence="2 12">Belongs to the ATP-dependent DNA ligase family.</text>
</comment>
<keyword evidence="17" id="KW-1185">Reference proteome</keyword>
<dbReference type="InterPro" id="IPR012310">
    <property type="entry name" value="DNA_ligase_ATP-dep_cent"/>
</dbReference>
<keyword evidence="9" id="KW-0539">Nucleus</keyword>
<dbReference type="Pfam" id="PF07522">
    <property type="entry name" value="DRMBL"/>
    <property type="match status" value="1"/>
</dbReference>
<feature type="coiled-coil region" evidence="13">
    <location>
        <begin position="1140"/>
        <end position="1167"/>
    </location>
</feature>
<gene>
    <name evidence="16" type="ORF">KP509_17G075000</name>
</gene>
<accession>A0A8T2SXD4</accession>
<dbReference type="GO" id="GO:0005634">
    <property type="term" value="C:nucleus"/>
    <property type="evidence" value="ECO:0007669"/>
    <property type="project" value="UniProtKB-SubCell"/>
</dbReference>
<dbReference type="InterPro" id="IPR036866">
    <property type="entry name" value="RibonucZ/Hydroxyglut_hydro"/>
</dbReference>
<dbReference type="EMBL" id="CM035422">
    <property type="protein sequence ID" value="KAH7373789.1"/>
    <property type="molecule type" value="Genomic_DNA"/>
</dbReference>
<keyword evidence="13" id="KW-0175">Coiled coil</keyword>
<dbReference type="Gene3D" id="3.40.50.12650">
    <property type="match status" value="2"/>
</dbReference>
<dbReference type="CDD" id="cd07900">
    <property type="entry name" value="Adenylation_DNA_ligase_I_Euk"/>
    <property type="match status" value="1"/>
</dbReference>
<dbReference type="GO" id="GO:0071897">
    <property type="term" value="P:DNA biosynthetic process"/>
    <property type="evidence" value="ECO:0007669"/>
    <property type="project" value="InterPro"/>
</dbReference>
<feature type="region of interest" description="Disordered" evidence="14">
    <location>
        <begin position="1588"/>
        <end position="1607"/>
    </location>
</feature>
<evidence type="ECO:0000256" key="10">
    <source>
        <dbReference type="ARBA" id="ARBA00034003"/>
    </source>
</evidence>
<evidence type="ECO:0000256" key="11">
    <source>
        <dbReference type="RuleBase" id="RU000617"/>
    </source>
</evidence>
<dbReference type="Gene3D" id="1.10.3260.10">
    <property type="entry name" value="DNA ligase, ATP-dependent, N-terminal domain"/>
    <property type="match status" value="1"/>
</dbReference>
<keyword evidence="11" id="KW-0233">DNA recombination</keyword>
<dbReference type="Gene3D" id="3.30.470.30">
    <property type="entry name" value="DNA ligase/mRNA capping enzyme"/>
    <property type="match status" value="1"/>
</dbReference>
<dbReference type="Pfam" id="PF04675">
    <property type="entry name" value="DNA_ligase_A_N"/>
    <property type="match status" value="1"/>
</dbReference>
<keyword evidence="6 11" id="KW-0227">DNA damage</keyword>
<evidence type="ECO:0000256" key="2">
    <source>
        <dbReference type="ARBA" id="ARBA00007572"/>
    </source>
</evidence>
<sequence length="1607" mass="180211">MIEEELKQASGRSSINSSALFEAALRKISAAQSHLVGGDDEPSETEAQGLVTPSYVGRSIQIFEVEYRDQTSLGSISAETKCSERPSVSSQRAFSKISEVESSISTSSCMQNISFPSSIPYHKRIPGTSFIVDGFPHAGPWSRCYFLSHFHSDHYTGLTSSWNKGIIFCSRVTARLVVKFIKVSEHFVYDLDMGELVEIDNCLLTLVDANHCPGAVQFLFQVPTEKDRTFLRYLHTGDMRYSPAMKSESSLCDFIGANAVFLDTTYCNPKYVFPTQDESIGYIAETIFALRKEGNEDFKDLSNLYNAAEELDEMLMQGENVPDLRLSNTDVQATGLIEGTSFPIKGGSVPEDLEMNDQRLTTVTQLEGKQNGRTLFLISTYAIGKEKILLAVAKRCNCLIYVNERKLSMLKCLDLKDLSAFTTEPSATNVHVVSWNFLGETWPFFRPNFRKMEELLRRSGFERIVGFVPTGWTYEIKKTTFSVRRKGPLEIHLVPYSEHSNYDELREYIAFLRPHEIIPTVGLEGGDMDGKAVATIREHFRNLVDETASKRQFLKGFRRKRVSQNTIQEPMPNTTGTMQDILKSKVVSDDDEGISIVPEDLQEVFSAIDRKDMKEFPKSVFVRKAKKAKLVVGRCDKLEGSSSIVSDGEKGSAELETLPTVSHISSEINQGLHDYTQGFNFSKEKKEQLKAVLPRYINEMEVNDLLVKANGDLNLAAVLYFESSQNAHHQQAISENSVQALYRETDAALPSMVCALAGAQVWISESETALMSGTMNKKKYRSGASPAVKRSRGSQASILTFFKKSNSEIDSENSNLYAKEARQEDTEKIQDANASLHQLVSVLGGAVSLDEAQTLLKQSQGDMGTALELHNARSHMSPLARNLQNECSERFFVTGTRNCSLPATTELNLSADQEHKRKEKFGYQGMVTLSESRDDFIAMPIYEYKPIEFACWQSGEPAPYMHLARTFELVEQERGRLKTSDMLCNMFRSLLALSPDAVLPAIYLSTNQIAPDYENVDLNVGGSTVAAAISEATGTPKSKIKDMYNNMGDLGDVAQACRKTQSLLVAPHILSIQQVFSTLLQISKESGTGSGLRKKNLILSLLRASRVKEMKYIVRTLVRNMRIGANMRSVLPALAQAIVLHTCESKNEQLKDELQKVSSEIMEAYNYMPNLNILVPALLQDGIRTVLTNVTVSPGIPVKPMLAKIASGIMEVFKRFQGKPFAVEYKYDGQRAQVHLIRDGTIKIFSRNCEDLTLRFPDVFDIVHAAVTDGVQDLIFDAEIVAVDRGNNNKLLAFQHLSTRERGRGGAAVNLENIKVEVCLFVFDLMYANGKPYVPLHFSEQLEISECYWDSIYAIFSGMEECFRIPKAGYFEFANRIMIEGQEADIENSLSVMQVEKFLEEAFSSSCEGIMVKALDEDSVYAPSKRSDSWLKVKRDYVEGLHDTLDLVPIGAWHGNGRKAGWFSPFLMACYDGDREEYQSVCRVMSGFTDAFYKEMKAFYIGEHVLPRKPSYYVTLEEPDVWFTPKRVWEIRGADLTVSPVHQAAAGLVHHSRGISLRFPRFIKERSDKNVEDTTTPLEIAELFQKQSRKLEMPADGGHGRDKEEHN</sequence>
<dbReference type="EC" id="6.5.1.1" evidence="11"/>
<dbReference type="CDD" id="cd16273">
    <property type="entry name" value="SNM1A-1C-like_MBL-fold"/>
    <property type="match status" value="1"/>
</dbReference>
<dbReference type="GO" id="GO:0006281">
    <property type="term" value="P:DNA repair"/>
    <property type="evidence" value="ECO:0007669"/>
    <property type="project" value="UniProtKB-KW"/>
</dbReference>
<dbReference type="PROSITE" id="PS50160">
    <property type="entry name" value="DNA_LIGASE_A3"/>
    <property type="match status" value="1"/>
</dbReference>
<dbReference type="GO" id="GO:0003677">
    <property type="term" value="F:DNA binding"/>
    <property type="evidence" value="ECO:0007669"/>
    <property type="project" value="InterPro"/>
</dbReference>
<dbReference type="SUPFAM" id="SSF56281">
    <property type="entry name" value="Metallo-hydrolase/oxidoreductase"/>
    <property type="match status" value="1"/>
</dbReference>
<dbReference type="Gene3D" id="2.40.50.140">
    <property type="entry name" value="Nucleic acid-binding proteins"/>
    <property type="match status" value="1"/>
</dbReference>
<keyword evidence="4" id="KW-0235">DNA replication</keyword>
<evidence type="ECO:0000313" key="17">
    <source>
        <dbReference type="Proteomes" id="UP000825935"/>
    </source>
</evidence>
<dbReference type="InterPro" id="IPR012309">
    <property type="entry name" value="DNA_ligase_ATP-dep_C"/>
</dbReference>
<organism evidence="16 17">
    <name type="scientific">Ceratopteris richardii</name>
    <name type="common">Triangle waterfern</name>
    <dbReference type="NCBI Taxonomy" id="49495"/>
    <lineage>
        <taxon>Eukaryota</taxon>
        <taxon>Viridiplantae</taxon>
        <taxon>Streptophyta</taxon>
        <taxon>Embryophyta</taxon>
        <taxon>Tracheophyta</taxon>
        <taxon>Polypodiopsida</taxon>
        <taxon>Polypodiidae</taxon>
        <taxon>Polypodiales</taxon>
        <taxon>Pteridineae</taxon>
        <taxon>Pteridaceae</taxon>
        <taxon>Parkerioideae</taxon>
        <taxon>Ceratopteris</taxon>
    </lineage>
</organism>
<name>A0A8T2SXD4_CERRI</name>
<dbReference type="GO" id="GO:0005524">
    <property type="term" value="F:ATP binding"/>
    <property type="evidence" value="ECO:0007669"/>
    <property type="project" value="UniProtKB-KW"/>
</dbReference>
<dbReference type="GO" id="GO:0003910">
    <property type="term" value="F:DNA ligase (ATP) activity"/>
    <property type="evidence" value="ECO:0007669"/>
    <property type="project" value="UniProtKB-EC"/>
</dbReference>
<dbReference type="Pfam" id="PF01068">
    <property type="entry name" value="DNA_ligase_A_M"/>
    <property type="match status" value="1"/>
</dbReference>
<evidence type="ECO:0000256" key="4">
    <source>
        <dbReference type="ARBA" id="ARBA00022705"/>
    </source>
</evidence>
<evidence type="ECO:0000256" key="12">
    <source>
        <dbReference type="RuleBase" id="RU004196"/>
    </source>
</evidence>
<keyword evidence="7 11" id="KW-0067">ATP-binding</keyword>
<dbReference type="InterPro" id="IPR012308">
    <property type="entry name" value="DNA_ligase_ATP-dep_N"/>
</dbReference>
<evidence type="ECO:0000313" key="16">
    <source>
        <dbReference type="EMBL" id="KAH7373789.1"/>
    </source>
</evidence>
<dbReference type="PROSITE" id="PS00697">
    <property type="entry name" value="DNA_LIGASE_A1"/>
    <property type="match status" value="1"/>
</dbReference>
<dbReference type="FunFam" id="3.30.470.30:FF:000002">
    <property type="entry name" value="DNA ligase"/>
    <property type="match status" value="1"/>
</dbReference>
<protein>
    <recommendedName>
        <fullName evidence="11">DNA ligase</fullName>
        <ecNumber evidence="11">6.5.1.1</ecNumber>
    </recommendedName>
</protein>
<dbReference type="InterPro" id="IPR050191">
    <property type="entry name" value="ATP-dep_DNA_ligase"/>
</dbReference>
<dbReference type="GO" id="GO:0006310">
    <property type="term" value="P:DNA recombination"/>
    <property type="evidence" value="ECO:0007669"/>
    <property type="project" value="UniProtKB-KW"/>
</dbReference>
<evidence type="ECO:0000256" key="8">
    <source>
        <dbReference type="ARBA" id="ARBA00023204"/>
    </source>
</evidence>
<dbReference type="Pfam" id="PF04679">
    <property type="entry name" value="DNA_ligase_A_C"/>
    <property type="match status" value="1"/>
</dbReference>
<evidence type="ECO:0000259" key="15">
    <source>
        <dbReference type="PROSITE" id="PS50160"/>
    </source>
</evidence>
<evidence type="ECO:0000256" key="7">
    <source>
        <dbReference type="ARBA" id="ARBA00022840"/>
    </source>
</evidence>
<dbReference type="InterPro" id="IPR011084">
    <property type="entry name" value="DRMBL"/>
</dbReference>
<feature type="domain" description="ATP-dependent DNA ligase family profile" evidence="15">
    <location>
        <begin position="1311"/>
        <end position="1472"/>
    </location>
</feature>
<dbReference type="CDD" id="cd07969">
    <property type="entry name" value="OBF_DNA_ligase_I"/>
    <property type="match status" value="1"/>
</dbReference>
<keyword evidence="3 11" id="KW-0436">Ligase</keyword>
<dbReference type="Proteomes" id="UP000825935">
    <property type="component" value="Chromosome 17"/>
</dbReference>
<reference evidence="16" key="1">
    <citation type="submission" date="2021-08" db="EMBL/GenBank/DDBJ databases">
        <title>WGS assembly of Ceratopteris richardii.</title>
        <authorList>
            <person name="Marchant D.B."/>
            <person name="Chen G."/>
            <person name="Jenkins J."/>
            <person name="Shu S."/>
            <person name="Leebens-Mack J."/>
            <person name="Grimwood J."/>
            <person name="Schmutz J."/>
            <person name="Soltis P."/>
            <person name="Soltis D."/>
            <person name="Chen Z.-H."/>
        </authorList>
    </citation>
    <scope>NUCLEOTIDE SEQUENCE</scope>
    <source>
        <strain evidence="16">Whitten #5841</strain>
        <tissue evidence="16">Leaf</tissue>
    </source>
</reference>
<comment type="caution">
    <text evidence="16">The sequence shown here is derived from an EMBL/GenBank/DDBJ whole genome shotgun (WGS) entry which is preliminary data.</text>
</comment>
<dbReference type="SUPFAM" id="SSF117018">
    <property type="entry name" value="ATP-dependent DNA ligase DNA-binding domain"/>
    <property type="match status" value="1"/>
</dbReference>
<dbReference type="InterPro" id="IPR000977">
    <property type="entry name" value="DNA_ligase_ATP-dep"/>
</dbReference>
<dbReference type="InterPro" id="IPR036599">
    <property type="entry name" value="DNA_ligase_N_sf"/>
</dbReference>
<dbReference type="PANTHER" id="PTHR45674:SF9">
    <property type="entry name" value="DNA LIGASE 3"/>
    <property type="match status" value="1"/>
</dbReference>
<dbReference type="PANTHER" id="PTHR45674">
    <property type="entry name" value="DNA LIGASE 1/3 FAMILY MEMBER"/>
    <property type="match status" value="1"/>
</dbReference>
<comment type="subcellular location">
    <subcellularLocation>
        <location evidence="1">Nucleus</location>
    </subcellularLocation>
</comment>
<dbReference type="SUPFAM" id="SSF50249">
    <property type="entry name" value="Nucleic acid-binding proteins"/>
    <property type="match status" value="1"/>
</dbReference>
<dbReference type="SUPFAM" id="SSF56091">
    <property type="entry name" value="DNA ligase/mRNA capping enzyme, catalytic domain"/>
    <property type="match status" value="1"/>
</dbReference>
<dbReference type="OrthoDB" id="206088at2759"/>
<proteinExistence type="inferred from homology"/>
<dbReference type="NCBIfam" id="TIGR00574">
    <property type="entry name" value="dnl1"/>
    <property type="match status" value="1"/>
</dbReference>
<feature type="compositionally biased region" description="Basic and acidic residues" evidence="14">
    <location>
        <begin position="1589"/>
        <end position="1607"/>
    </location>
</feature>
<dbReference type="GO" id="GO:0006273">
    <property type="term" value="P:lagging strand elongation"/>
    <property type="evidence" value="ECO:0007669"/>
    <property type="project" value="TreeGrafter"/>
</dbReference>
<dbReference type="InterPro" id="IPR012340">
    <property type="entry name" value="NA-bd_OB-fold"/>
</dbReference>
<evidence type="ECO:0000256" key="13">
    <source>
        <dbReference type="SAM" id="Coils"/>
    </source>
</evidence>
<evidence type="ECO:0000256" key="6">
    <source>
        <dbReference type="ARBA" id="ARBA00022763"/>
    </source>
</evidence>
<evidence type="ECO:0000256" key="1">
    <source>
        <dbReference type="ARBA" id="ARBA00004123"/>
    </source>
</evidence>
<evidence type="ECO:0000256" key="14">
    <source>
        <dbReference type="SAM" id="MobiDB-lite"/>
    </source>
</evidence>
<keyword evidence="5 11" id="KW-0547">Nucleotide-binding</keyword>